<keyword evidence="4 8" id="KW-0276">Fatty acid metabolism</keyword>
<evidence type="ECO:0000259" key="9">
    <source>
        <dbReference type="Pfam" id="PF01648"/>
    </source>
</evidence>
<comment type="cofactor">
    <cofactor evidence="8">
        <name>Mg(2+)</name>
        <dbReference type="ChEBI" id="CHEBI:18420"/>
    </cofactor>
</comment>
<dbReference type="InterPro" id="IPR008278">
    <property type="entry name" value="4-PPantetheinyl_Trfase_dom"/>
</dbReference>
<dbReference type="EMBL" id="PKTG01000063">
    <property type="protein sequence ID" value="PLX18438.1"/>
    <property type="molecule type" value="Genomic_DNA"/>
</dbReference>
<keyword evidence="2 8" id="KW-0808">Transferase</keyword>
<organism evidence="10 11">
    <name type="scientific">Muiribacterium halophilum</name>
    <dbReference type="NCBI Taxonomy" id="2053465"/>
    <lineage>
        <taxon>Bacteria</taxon>
        <taxon>Candidatus Muiribacteriota</taxon>
        <taxon>Candidatus Muiribacteriia</taxon>
        <taxon>Candidatus Muiribacteriales</taxon>
        <taxon>Candidatus Muiribacteriaceae</taxon>
        <taxon>Candidatus Muiribacterium</taxon>
    </lineage>
</organism>
<evidence type="ECO:0000256" key="1">
    <source>
        <dbReference type="ARBA" id="ARBA00022516"/>
    </source>
</evidence>
<dbReference type="AlphaFoldDB" id="A0A2N5ZIB7"/>
<dbReference type="InterPro" id="IPR002582">
    <property type="entry name" value="ACPS"/>
</dbReference>
<dbReference type="EC" id="2.7.8.7" evidence="8"/>
<keyword evidence="8" id="KW-0963">Cytoplasm</keyword>
<comment type="caution">
    <text evidence="10">The sequence shown here is derived from an EMBL/GenBank/DDBJ whole genome shotgun (WGS) entry which is preliminary data.</text>
</comment>
<comment type="function">
    <text evidence="8">Transfers the 4'-phosphopantetheine moiety from coenzyme A to a Ser of acyl-carrier-protein.</text>
</comment>
<feature type="binding site" evidence="8">
    <location>
        <position position="55"/>
    </location>
    <ligand>
        <name>Mg(2+)</name>
        <dbReference type="ChEBI" id="CHEBI:18420"/>
    </ligand>
</feature>
<evidence type="ECO:0000256" key="7">
    <source>
        <dbReference type="ARBA" id="ARBA00023160"/>
    </source>
</evidence>
<name>A0A2N5ZIB7_MUIH1</name>
<keyword evidence="3 8" id="KW-0479">Metal-binding</keyword>
<keyword evidence="1 8" id="KW-0444">Lipid biosynthesis</keyword>
<gene>
    <name evidence="8 10" type="primary">acpS</name>
    <name evidence="10" type="ORF">C0601_04580</name>
</gene>
<sequence length="107" mass="12274">MMIGVDIVQVSRIKDSYDRFGDRFLKKILSEKEIEKAKDRKEMFTFIAGRFAAREAYVKATGDKSVEFSKLVVENTEDGKPYFADKEKIQLSISHEKDYAVAVVLCL</sequence>
<dbReference type="GO" id="GO:0008897">
    <property type="term" value="F:holo-[acyl-carrier-protein] synthase activity"/>
    <property type="evidence" value="ECO:0007669"/>
    <property type="project" value="UniProtKB-UniRule"/>
</dbReference>
<dbReference type="SUPFAM" id="SSF56214">
    <property type="entry name" value="4'-phosphopantetheinyl transferase"/>
    <property type="match status" value="1"/>
</dbReference>
<comment type="catalytic activity">
    <reaction evidence="8">
        <text>apo-[ACP] + CoA = holo-[ACP] + adenosine 3',5'-bisphosphate + H(+)</text>
        <dbReference type="Rhea" id="RHEA:12068"/>
        <dbReference type="Rhea" id="RHEA-COMP:9685"/>
        <dbReference type="Rhea" id="RHEA-COMP:9690"/>
        <dbReference type="ChEBI" id="CHEBI:15378"/>
        <dbReference type="ChEBI" id="CHEBI:29999"/>
        <dbReference type="ChEBI" id="CHEBI:57287"/>
        <dbReference type="ChEBI" id="CHEBI:58343"/>
        <dbReference type="ChEBI" id="CHEBI:64479"/>
        <dbReference type="EC" id="2.7.8.7"/>
    </reaction>
</comment>
<dbReference type="Proteomes" id="UP000234857">
    <property type="component" value="Unassembled WGS sequence"/>
</dbReference>
<feature type="domain" description="4'-phosphopantetheinyl transferase" evidence="9">
    <location>
        <begin position="3"/>
        <end position="104"/>
    </location>
</feature>
<evidence type="ECO:0000256" key="4">
    <source>
        <dbReference type="ARBA" id="ARBA00022832"/>
    </source>
</evidence>
<evidence type="ECO:0000256" key="6">
    <source>
        <dbReference type="ARBA" id="ARBA00023098"/>
    </source>
</evidence>
<dbReference type="Pfam" id="PF01648">
    <property type="entry name" value="ACPS"/>
    <property type="match status" value="1"/>
</dbReference>
<accession>A0A2N5ZIB7</accession>
<keyword evidence="5 8" id="KW-0460">Magnesium</keyword>
<evidence type="ECO:0000256" key="5">
    <source>
        <dbReference type="ARBA" id="ARBA00022842"/>
    </source>
</evidence>
<dbReference type="InterPro" id="IPR037143">
    <property type="entry name" value="4-PPantetheinyl_Trfase_dom_sf"/>
</dbReference>
<dbReference type="HAMAP" id="MF_00101">
    <property type="entry name" value="AcpS"/>
    <property type="match status" value="1"/>
</dbReference>
<dbReference type="Gene3D" id="3.90.470.20">
    <property type="entry name" value="4'-phosphopantetheinyl transferase domain"/>
    <property type="match status" value="1"/>
</dbReference>
<evidence type="ECO:0000256" key="2">
    <source>
        <dbReference type="ARBA" id="ARBA00022679"/>
    </source>
</evidence>
<dbReference type="NCBIfam" id="TIGR00556">
    <property type="entry name" value="pantethn_trn"/>
    <property type="match status" value="1"/>
</dbReference>
<evidence type="ECO:0000313" key="10">
    <source>
        <dbReference type="EMBL" id="PLX18438.1"/>
    </source>
</evidence>
<dbReference type="GO" id="GO:0000287">
    <property type="term" value="F:magnesium ion binding"/>
    <property type="evidence" value="ECO:0007669"/>
    <property type="project" value="UniProtKB-UniRule"/>
</dbReference>
<keyword evidence="7 8" id="KW-0275">Fatty acid biosynthesis</keyword>
<dbReference type="GO" id="GO:0006633">
    <property type="term" value="P:fatty acid biosynthetic process"/>
    <property type="evidence" value="ECO:0007669"/>
    <property type="project" value="UniProtKB-UniRule"/>
</dbReference>
<dbReference type="NCBIfam" id="TIGR00516">
    <property type="entry name" value="acpS"/>
    <property type="match status" value="1"/>
</dbReference>
<feature type="binding site" evidence="8">
    <location>
        <position position="6"/>
    </location>
    <ligand>
        <name>Mg(2+)</name>
        <dbReference type="ChEBI" id="CHEBI:18420"/>
    </ligand>
</feature>
<keyword evidence="6 8" id="KW-0443">Lipid metabolism</keyword>
<proteinExistence type="inferred from homology"/>
<dbReference type="InterPro" id="IPR004568">
    <property type="entry name" value="Ppantetheine-prot_Trfase_dom"/>
</dbReference>
<protein>
    <recommendedName>
        <fullName evidence="8">Holo-[acyl-carrier-protein] synthase</fullName>
        <shortName evidence="8">Holo-ACP synthase</shortName>
        <ecNumber evidence="8">2.7.8.7</ecNumber>
    </recommendedName>
    <alternativeName>
        <fullName evidence="8">4'-phosphopantetheinyl transferase AcpS</fullName>
    </alternativeName>
</protein>
<reference evidence="10 11" key="1">
    <citation type="submission" date="2017-11" db="EMBL/GenBank/DDBJ databases">
        <title>Genome-resolved metagenomics identifies genetic mobility, metabolic interactions, and unexpected diversity in perchlorate-reducing communities.</title>
        <authorList>
            <person name="Barnum T.P."/>
            <person name="Figueroa I.A."/>
            <person name="Carlstrom C.I."/>
            <person name="Lucas L.N."/>
            <person name="Engelbrektson A.L."/>
            <person name="Coates J.D."/>
        </authorList>
    </citation>
    <scope>NUCLEOTIDE SEQUENCE [LARGE SCALE GENOMIC DNA]</scope>
    <source>
        <strain evidence="10">BM706</strain>
    </source>
</reference>
<comment type="subcellular location">
    <subcellularLocation>
        <location evidence="8">Cytoplasm</location>
    </subcellularLocation>
</comment>
<evidence type="ECO:0000313" key="11">
    <source>
        <dbReference type="Proteomes" id="UP000234857"/>
    </source>
</evidence>
<evidence type="ECO:0000256" key="3">
    <source>
        <dbReference type="ARBA" id="ARBA00022723"/>
    </source>
</evidence>
<comment type="similarity">
    <text evidence="8">Belongs to the P-Pant transferase superfamily. AcpS family.</text>
</comment>
<dbReference type="GO" id="GO:0005737">
    <property type="term" value="C:cytoplasm"/>
    <property type="evidence" value="ECO:0007669"/>
    <property type="project" value="UniProtKB-SubCell"/>
</dbReference>
<evidence type="ECO:0000256" key="8">
    <source>
        <dbReference type="HAMAP-Rule" id="MF_00101"/>
    </source>
</evidence>